<evidence type="ECO:0000259" key="4">
    <source>
        <dbReference type="Pfam" id="PF00929"/>
    </source>
</evidence>
<organism evidence="5 6">
    <name type="scientific">Diploscapter pachys</name>
    <dbReference type="NCBI Taxonomy" id="2018661"/>
    <lineage>
        <taxon>Eukaryota</taxon>
        <taxon>Metazoa</taxon>
        <taxon>Ecdysozoa</taxon>
        <taxon>Nematoda</taxon>
        <taxon>Chromadorea</taxon>
        <taxon>Rhabditida</taxon>
        <taxon>Rhabditina</taxon>
        <taxon>Rhabditomorpha</taxon>
        <taxon>Rhabditoidea</taxon>
        <taxon>Rhabditidae</taxon>
        <taxon>Diploscapter</taxon>
    </lineage>
</organism>
<protein>
    <recommendedName>
        <fullName evidence="4">Exonuclease domain-containing protein</fullName>
    </recommendedName>
</protein>
<dbReference type="GO" id="GO:0000175">
    <property type="term" value="F:3'-5'-RNA exonuclease activity"/>
    <property type="evidence" value="ECO:0007669"/>
    <property type="project" value="InterPro"/>
</dbReference>
<sequence>MSTVLWAISCQPHCGFSKIAMSGGKCAAPIFTSSTSSARAALPSDTAANNNREDDTLTLDSGIKSGHSSRRFVRPRRRPQLTPFCCQLTHIAQADVDGAEKFDLVWRQFEQWLQPHQAQLHAWLPHINLKQRFAKARHLQRPAGLNSALQLAGLQFSGQQHRALEDARNTARLLPSSLPPGTA</sequence>
<dbReference type="Pfam" id="PF00929">
    <property type="entry name" value="RNase_T"/>
    <property type="match status" value="1"/>
</dbReference>
<evidence type="ECO:0000313" key="5">
    <source>
        <dbReference type="EMBL" id="PAV71387.1"/>
    </source>
</evidence>
<dbReference type="AlphaFoldDB" id="A0A2A2KBT3"/>
<feature type="domain" description="Exonuclease" evidence="4">
    <location>
        <begin position="65"/>
        <end position="115"/>
    </location>
</feature>
<proteinExistence type="predicted"/>
<comment type="caution">
    <text evidence="5">The sequence shown here is derived from an EMBL/GenBank/DDBJ whole genome shotgun (WGS) entry which is preliminary data.</text>
</comment>
<dbReference type="Gene3D" id="3.30.420.10">
    <property type="entry name" value="Ribonuclease H-like superfamily/Ribonuclease H"/>
    <property type="match status" value="2"/>
</dbReference>
<dbReference type="OrthoDB" id="438618at2759"/>
<dbReference type="CDD" id="cd06133">
    <property type="entry name" value="ERI-1_3'hExo_like"/>
    <property type="match status" value="1"/>
</dbReference>
<keyword evidence="2" id="KW-0378">Hydrolase</keyword>
<dbReference type="GO" id="GO:0003676">
    <property type="term" value="F:nucleic acid binding"/>
    <property type="evidence" value="ECO:0007669"/>
    <property type="project" value="InterPro"/>
</dbReference>
<dbReference type="PANTHER" id="PTHR23044">
    <property type="entry name" value="3'-5' EXONUCLEASE ERI1-RELATED"/>
    <property type="match status" value="1"/>
</dbReference>
<dbReference type="STRING" id="2018661.A0A2A2KBT3"/>
<dbReference type="InterPro" id="IPR051274">
    <property type="entry name" value="3-5_Exoribonuclease"/>
</dbReference>
<evidence type="ECO:0000256" key="3">
    <source>
        <dbReference type="ARBA" id="ARBA00022839"/>
    </source>
</evidence>
<dbReference type="InterPro" id="IPR047201">
    <property type="entry name" value="ERI-1_3'hExo-like"/>
</dbReference>
<name>A0A2A2KBT3_9BILA</name>
<dbReference type="InterPro" id="IPR013520">
    <property type="entry name" value="Ribonucl_H"/>
</dbReference>
<dbReference type="InterPro" id="IPR012337">
    <property type="entry name" value="RNaseH-like_sf"/>
</dbReference>
<keyword evidence="3" id="KW-0269">Exonuclease</keyword>
<keyword evidence="6" id="KW-1185">Reference proteome</keyword>
<evidence type="ECO:0000313" key="6">
    <source>
        <dbReference type="Proteomes" id="UP000218231"/>
    </source>
</evidence>
<accession>A0A2A2KBT3</accession>
<gene>
    <name evidence="5" type="ORF">WR25_22192</name>
</gene>
<reference evidence="5 6" key="1">
    <citation type="journal article" date="2017" name="Curr. Biol.">
        <title>Genome architecture and evolution of a unichromosomal asexual nematode.</title>
        <authorList>
            <person name="Fradin H."/>
            <person name="Zegar C."/>
            <person name="Gutwein M."/>
            <person name="Lucas J."/>
            <person name="Kovtun M."/>
            <person name="Corcoran D."/>
            <person name="Baugh L.R."/>
            <person name="Kiontke K."/>
            <person name="Gunsalus K."/>
            <person name="Fitch D.H."/>
            <person name="Piano F."/>
        </authorList>
    </citation>
    <scope>NUCLEOTIDE SEQUENCE [LARGE SCALE GENOMIC DNA]</scope>
    <source>
        <strain evidence="5">PF1309</strain>
    </source>
</reference>
<evidence type="ECO:0000256" key="2">
    <source>
        <dbReference type="ARBA" id="ARBA00022801"/>
    </source>
</evidence>
<dbReference type="InterPro" id="IPR036397">
    <property type="entry name" value="RNaseH_sf"/>
</dbReference>
<keyword evidence="1" id="KW-0540">Nuclease</keyword>
<dbReference type="SUPFAM" id="SSF53098">
    <property type="entry name" value="Ribonuclease H-like"/>
    <property type="match status" value="1"/>
</dbReference>
<dbReference type="Proteomes" id="UP000218231">
    <property type="component" value="Unassembled WGS sequence"/>
</dbReference>
<dbReference type="PANTHER" id="PTHR23044:SF61">
    <property type="entry name" value="3'-5' EXORIBONUCLEASE 1-RELATED"/>
    <property type="match status" value="1"/>
</dbReference>
<dbReference type="EMBL" id="LIAE01009057">
    <property type="protein sequence ID" value="PAV71387.1"/>
    <property type="molecule type" value="Genomic_DNA"/>
</dbReference>
<evidence type="ECO:0000256" key="1">
    <source>
        <dbReference type="ARBA" id="ARBA00022722"/>
    </source>
</evidence>